<dbReference type="Proteomes" id="UP000735302">
    <property type="component" value="Unassembled WGS sequence"/>
</dbReference>
<dbReference type="PROSITE" id="PS51407">
    <property type="entry name" value="LAMP_3"/>
    <property type="match status" value="1"/>
</dbReference>
<evidence type="ECO:0000256" key="16">
    <source>
        <dbReference type="ARBA" id="ARBA00053950"/>
    </source>
</evidence>
<comment type="caution">
    <text evidence="20">Lacks conserved residue(s) required for the propagation of feature annotation.</text>
</comment>
<dbReference type="GO" id="GO:0005765">
    <property type="term" value="C:lysosomal membrane"/>
    <property type="evidence" value="ECO:0007669"/>
    <property type="project" value="TreeGrafter"/>
</dbReference>
<dbReference type="GO" id="GO:0031902">
    <property type="term" value="C:late endosome membrane"/>
    <property type="evidence" value="ECO:0007669"/>
    <property type="project" value="TreeGrafter"/>
</dbReference>
<comment type="function">
    <text evidence="16">Plays a role in short-term synaptic plasticity in a subset of GABAergic neurons in the brain.</text>
</comment>
<feature type="compositionally biased region" description="Basic and acidic residues" evidence="21">
    <location>
        <begin position="1"/>
        <end position="10"/>
    </location>
</feature>
<evidence type="ECO:0000256" key="7">
    <source>
        <dbReference type="ARBA" id="ARBA00022729"/>
    </source>
</evidence>
<name>A0AAV3YJ25_9GAST</name>
<evidence type="ECO:0000313" key="24">
    <source>
        <dbReference type="EMBL" id="GFN82376.1"/>
    </source>
</evidence>
<evidence type="ECO:0000256" key="21">
    <source>
        <dbReference type="SAM" id="MobiDB-lite"/>
    </source>
</evidence>
<dbReference type="InterPro" id="IPR002000">
    <property type="entry name" value="Lysosome-assoc_membr_glycop"/>
</dbReference>
<keyword evidence="6 20" id="KW-0812">Transmembrane</keyword>
<evidence type="ECO:0000256" key="14">
    <source>
        <dbReference type="ARBA" id="ARBA00023329"/>
    </source>
</evidence>
<evidence type="ECO:0000256" key="1">
    <source>
        <dbReference type="ARBA" id="ARBA00004151"/>
    </source>
</evidence>
<evidence type="ECO:0000256" key="5">
    <source>
        <dbReference type="ARBA" id="ARBA00009644"/>
    </source>
</evidence>
<evidence type="ECO:0000256" key="2">
    <source>
        <dbReference type="ARBA" id="ARBA00004158"/>
    </source>
</evidence>
<evidence type="ECO:0000259" key="23">
    <source>
        <dbReference type="Pfam" id="PF01299"/>
    </source>
</evidence>
<dbReference type="Gene3D" id="2.40.160.110">
    <property type="match status" value="1"/>
</dbReference>
<proteinExistence type="inferred from homology"/>
<feature type="compositionally biased region" description="Polar residues" evidence="21">
    <location>
        <begin position="34"/>
        <end position="48"/>
    </location>
</feature>
<evidence type="ECO:0000256" key="10">
    <source>
        <dbReference type="ARBA" id="ARBA00023018"/>
    </source>
</evidence>
<feature type="domain" description="Lysosome-associated membrane glycoprotein 2-like luminal" evidence="23">
    <location>
        <begin position="67"/>
        <end position="224"/>
    </location>
</feature>
<evidence type="ECO:0000256" key="6">
    <source>
        <dbReference type="ARBA" id="ARBA00022692"/>
    </source>
</evidence>
<evidence type="ECO:0000256" key="8">
    <source>
        <dbReference type="ARBA" id="ARBA00022753"/>
    </source>
</evidence>
<evidence type="ECO:0000256" key="11">
    <source>
        <dbReference type="ARBA" id="ARBA00023136"/>
    </source>
</evidence>
<keyword evidence="9 22" id="KW-1133">Transmembrane helix</keyword>
<comment type="similarity">
    <text evidence="5 20">Belongs to the LAMP family.</text>
</comment>
<evidence type="ECO:0000256" key="4">
    <source>
        <dbReference type="ARBA" id="ARBA00004279"/>
    </source>
</evidence>
<accession>A0AAV3YJ25</accession>
<evidence type="ECO:0000256" key="19">
    <source>
        <dbReference type="ARBA" id="ARBA00076257"/>
    </source>
</evidence>
<keyword evidence="12" id="KW-0325">Glycoprotein</keyword>
<dbReference type="PANTHER" id="PTHR11506">
    <property type="entry name" value="LYSOSOME-ASSOCIATED MEMBRANE GLYCOPROTEIN"/>
    <property type="match status" value="1"/>
</dbReference>
<dbReference type="Pfam" id="PF01299">
    <property type="entry name" value="Lamp2-like_luminal"/>
    <property type="match status" value="1"/>
</dbReference>
<dbReference type="GO" id="GO:0005886">
    <property type="term" value="C:plasma membrane"/>
    <property type="evidence" value="ECO:0007669"/>
    <property type="project" value="UniProtKB-SubCell"/>
</dbReference>
<keyword evidence="7" id="KW-0732">Signal</keyword>
<dbReference type="GO" id="GO:0072594">
    <property type="term" value="P:establishment of protein localization to organelle"/>
    <property type="evidence" value="ECO:0007669"/>
    <property type="project" value="TreeGrafter"/>
</dbReference>
<evidence type="ECO:0000256" key="22">
    <source>
        <dbReference type="SAM" id="Phobius"/>
    </source>
</evidence>
<evidence type="ECO:0000256" key="15">
    <source>
        <dbReference type="ARBA" id="ARBA00029428"/>
    </source>
</evidence>
<keyword evidence="13" id="KW-0966">Cell projection</keyword>
<evidence type="ECO:0000256" key="20">
    <source>
        <dbReference type="PROSITE-ProRule" id="PRU00740"/>
    </source>
</evidence>
<gene>
    <name evidence="24" type="ORF">PoB_000888200</name>
</gene>
<keyword evidence="8" id="KW-0967">Endosome</keyword>
<comment type="subcellular location">
    <subcellularLocation>
        <location evidence="4">Cell projection</location>
        <location evidence="4">Dendrite</location>
    </subcellularLocation>
    <subcellularLocation>
        <location evidence="17">Cell projection</location>
        <location evidence="17">Growth cone membrane</location>
        <topology evidence="17">Single-pass type I membrane protein</topology>
    </subcellularLocation>
    <subcellularLocation>
        <location evidence="15">Cytoplasmic vesicle</location>
        <location evidence="15">Secretory vesicle</location>
        <location evidence="15">Synaptic vesicle membrane</location>
        <topology evidence="15">Single-pass type I membrane protein</topology>
    </subcellularLocation>
    <subcellularLocation>
        <location evidence="2">Early endosome membrane</location>
        <topology evidence="2">Single-pass type I membrane protein</topology>
    </subcellularLocation>
    <subcellularLocation>
        <location evidence="1">Endoplasmic reticulum-Golgi intermediate compartment membrane</location>
        <topology evidence="1">Single-pass type I membrane protein</topology>
    </subcellularLocation>
    <subcellularLocation>
        <location evidence="20">Membrane</location>
        <topology evidence="20">Single-pass type I membrane protein</topology>
    </subcellularLocation>
    <subcellularLocation>
        <location evidence="3">Recycling endosome</location>
    </subcellularLocation>
</comment>
<keyword evidence="14" id="KW-0968">Cytoplasmic vesicle</keyword>
<evidence type="ECO:0000256" key="17">
    <source>
        <dbReference type="ARBA" id="ARBA00060492"/>
    </source>
</evidence>
<dbReference type="AlphaFoldDB" id="A0AAV3YJ25"/>
<dbReference type="EMBL" id="BLXT01000977">
    <property type="protein sequence ID" value="GFN82376.1"/>
    <property type="molecule type" value="Genomic_DNA"/>
</dbReference>
<keyword evidence="10" id="KW-0770">Synapse</keyword>
<dbReference type="InterPro" id="IPR048528">
    <property type="entry name" value="Lamp2-like_luminal"/>
</dbReference>
<feature type="region of interest" description="Disordered" evidence="21">
    <location>
        <begin position="1"/>
        <end position="49"/>
    </location>
</feature>
<evidence type="ECO:0000256" key="12">
    <source>
        <dbReference type="ARBA" id="ARBA00023180"/>
    </source>
</evidence>
<feature type="transmembrane region" description="Helical" evidence="22">
    <location>
        <begin position="248"/>
        <end position="271"/>
    </location>
</feature>
<feature type="compositionally biased region" description="Low complexity" evidence="21">
    <location>
        <begin position="11"/>
        <end position="33"/>
    </location>
</feature>
<protein>
    <recommendedName>
        <fullName evidence="18">Lysosome-associated membrane glycoprotein 5</fullName>
    </recommendedName>
    <alternativeName>
        <fullName evidence="19">Lysosome-associated membrane protein 5</fullName>
    </alternativeName>
</protein>
<dbReference type="PANTHER" id="PTHR11506:SF35">
    <property type="entry name" value="LYSOSOME-ASSOCIATED MEMBRANE GLYCOPROTEIN 5"/>
    <property type="match status" value="1"/>
</dbReference>
<organism evidence="24 25">
    <name type="scientific">Plakobranchus ocellatus</name>
    <dbReference type="NCBI Taxonomy" id="259542"/>
    <lineage>
        <taxon>Eukaryota</taxon>
        <taxon>Metazoa</taxon>
        <taxon>Spiralia</taxon>
        <taxon>Lophotrochozoa</taxon>
        <taxon>Mollusca</taxon>
        <taxon>Gastropoda</taxon>
        <taxon>Heterobranchia</taxon>
        <taxon>Euthyneura</taxon>
        <taxon>Panpulmonata</taxon>
        <taxon>Sacoglossa</taxon>
        <taxon>Placobranchoidea</taxon>
        <taxon>Plakobranchidae</taxon>
        <taxon>Plakobranchus</taxon>
    </lineage>
</organism>
<evidence type="ECO:0000256" key="9">
    <source>
        <dbReference type="ARBA" id="ARBA00022989"/>
    </source>
</evidence>
<keyword evidence="25" id="KW-1185">Reference proteome</keyword>
<comment type="caution">
    <text evidence="24">The sequence shown here is derived from an EMBL/GenBank/DDBJ whole genome shotgun (WGS) entry which is preliminary data.</text>
</comment>
<evidence type="ECO:0000256" key="3">
    <source>
        <dbReference type="ARBA" id="ARBA00004172"/>
    </source>
</evidence>
<evidence type="ECO:0000256" key="18">
    <source>
        <dbReference type="ARBA" id="ARBA00074379"/>
    </source>
</evidence>
<evidence type="ECO:0000313" key="25">
    <source>
        <dbReference type="Proteomes" id="UP000735302"/>
    </source>
</evidence>
<evidence type="ECO:0000256" key="13">
    <source>
        <dbReference type="ARBA" id="ARBA00023273"/>
    </source>
</evidence>
<sequence>MLRGIVREKSAPANVSQPSPSPAAVSANVSHPSQNSTEVPTNISQPSESDTDVLANVSHILVVRSRTGQPCLLAALNATIQISYKVLEGIVHERYVSTEDIQLPEDVRAEGVCGTNQSQLLLDWGNGTFHLNLTFSLQEPSSPSLNSTWSLTAISVSYDLSNSLVFPAASEATLVTAERSDLSLFTTEVGQTYSCQRDVTVQVGTEDEGIDVNFHNVLLAAFGVTSTDFPNEINTCAEKDSSEDSEDILIPLIVACCLSAIVIIIVIGYVISRIIQRKKEQSDYRAM</sequence>
<keyword evidence="11 20" id="KW-0472">Membrane</keyword>
<reference evidence="24 25" key="1">
    <citation type="journal article" date="2021" name="Elife">
        <title>Chloroplast acquisition without the gene transfer in kleptoplastic sea slugs, Plakobranchus ocellatus.</title>
        <authorList>
            <person name="Maeda T."/>
            <person name="Takahashi S."/>
            <person name="Yoshida T."/>
            <person name="Shimamura S."/>
            <person name="Takaki Y."/>
            <person name="Nagai Y."/>
            <person name="Toyoda A."/>
            <person name="Suzuki Y."/>
            <person name="Arimoto A."/>
            <person name="Ishii H."/>
            <person name="Satoh N."/>
            <person name="Nishiyama T."/>
            <person name="Hasebe M."/>
            <person name="Maruyama T."/>
            <person name="Minagawa J."/>
            <person name="Obokata J."/>
            <person name="Shigenobu S."/>
        </authorList>
    </citation>
    <scope>NUCLEOTIDE SEQUENCE [LARGE SCALE GENOMIC DNA]</scope>
</reference>